<dbReference type="GO" id="GO:0046872">
    <property type="term" value="F:metal ion binding"/>
    <property type="evidence" value="ECO:0007669"/>
    <property type="project" value="UniProtKB-KW"/>
</dbReference>
<dbReference type="GO" id="GO:0005739">
    <property type="term" value="C:mitochondrion"/>
    <property type="evidence" value="ECO:0000318"/>
    <property type="project" value="GO_Central"/>
</dbReference>
<dbReference type="STRING" id="3880.G7KWY5"/>
<dbReference type="GO" id="GO:0009055">
    <property type="term" value="F:electron transfer activity"/>
    <property type="evidence" value="ECO:0000318"/>
    <property type="project" value="GO_Central"/>
</dbReference>
<dbReference type="Proteomes" id="UP000002051">
    <property type="component" value="Unassembled WGS sequence"/>
</dbReference>
<dbReference type="GO" id="GO:0140647">
    <property type="term" value="P:P450-containing electron transport chain"/>
    <property type="evidence" value="ECO:0007669"/>
    <property type="project" value="InterPro"/>
</dbReference>
<evidence type="ECO:0000313" key="7">
    <source>
        <dbReference type="Proteomes" id="UP000002051"/>
    </source>
</evidence>
<evidence type="ECO:0000313" key="6">
    <source>
        <dbReference type="EnsemblPlants" id="AES78935"/>
    </source>
</evidence>
<keyword evidence="2" id="KW-0479">Metal-binding</keyword>
<dbReference type="ExpressionAtlas" id="G7KWY5">
    <property type="expression patterns" value="differential"/>
</dbReference>
<dbReference type="eggNOG" id="KOG3309">
    <property type="taxonomic scope" value="Eukaryota"/>
</dbReference>
<dbReference type="GO" id="GO:0051537">
    <property type="term" value="F:2 iron, 2 sulfur cluster binding"/>
    <property type="evidence" value="ECO:0007669"/>
    <property type="project" value="UniProtKB-KW"/>
</dbReference>
<reference evidence="5 7" key="2">
    <citation type="journal article" date="2014" name="BMC Genomics">
        <title>An improved genome release (version Mt4.0) for the model legume Medicago truncatula.</title>
        <authorList>
            <person name="Tang H."/>
            <person name="Krishnakumar V."/>
            <person name="Bidwell S."/>
            <person name="Rosen B."/>
            <person name="Chan A."/>
            <person name="Zhou S."/>
            <person name="Gentzbittel L."/>
            <person name="Childs K.L."/>
            <person name="Yandell M."/>
            <person name="Gundlach H."/>
            <person name="Mayer K.F."/>
            <person name="Schwartz D.C."/>
            <person name="Town C.D."/>
        </authorList>
    </citation>
    <scope>GENOME REANNOTATION</scope>
    <source>
        <strain evidence="6 7">cv. Jemalong A17</strain>
    </source>
</reference>
<name>G7KWY5_MEDTR</name>
<evidence type="ECO:0000256" key="1">
    <source>
        <dbReference type="ARBA" id="ARBA00022714"/>
    </source>
</evidence>
<keyword evidence="3" id="KW-0408">Iron</keyword>
<reference evidence="5 7" key="1">
    <citation type="journal article" date="2011" name="Nature">
        <title>The Medicago genome provides insight into the evolution of rhizobial symbioses.</title>
        <authorList>
            <person name="Young N.D."/>
            <person name="Debelle F."/>
            <person name="Oldroyd G.E."/>
            <person name="Geurts R."/>
            <person name="Cannon S.B."/>
            <person name="Udvardi M.K."/>
            <person name="Benedito V.A."/>
            <person name="Mayer K.F."/>
            <person name="Gouzy J."/>
            <person name="Schoof H."/>
            <person name="Van de Peer Y."/>
            <person name="Proost S."/>
            <person name="Cook D.R."/>
            <person name="Meyers B.C."/>
            <person name="Spannagl M."/>
            <person name="Cheung F."/>
            <person name="De Mita S."/>
            <person name="Krishnakumar V."/>
            <person name="Gundlach H."/>
            <person name="Zhou S."/>
            <person name="Mudge J."/>
            <person name="Bharti A.K."/>
            <person name="Murray J.D."/>
            <person name="Naoumkina M.A."/>
            <person name="Rosen B."/>
            <person name="Silverstein K.A."/>
            <person name="Tang H."/>
            <person name="Rombauts S."/>
            <person name="Zhao P.X."/>
            <person name="Zhou P."/>
            <person name="Barbe V."/>
            <person name="Bardou P."/>
            <person name="Bechner M."/>
            <person name="Bellec A."/>
            <person name="Berger A."/>
            <person name="Berges H."/>
            <person name="Bidwell S."/>
            <person name="Bisseling T."/>
            <person name="Choisne N."/>
            <person name="Couloux A."/>
            <person name="Denny R."/>
            <person name="Deshpande S."/>
            <person name="Dai X."/>
            <person name="Doyle J.J."/>
            <person name="Dudez A.M."/>
            <person name="Farmer A.D."/>
            <person name="Fouteau S."/>
            <person name="Franken C."/>
            <person name="Gibelin C."/>
            <person name="Gish J."/>
            <person name="Goldstein S."/>
            <person name="Gonzalez A.J."/>
            <person name="Green P.J."/>
            <person name="Hallab A."/>
            <person name="Hartog M."/>
            <person name="Hua A."/>
            <person name="Humphray S.J."/>
            <person name="Jeong D.H."/>
            <person name="Jing Y."/>
            <person name="Jocker A."/>
            <person name="Kenton S.M."/>
            <person name="Kim D.J."/>
            <person name="Klee K."/>
            <person name="Lai H."/>
            <person name="Lang C."/>
            <person name="Lin S."/>
            <person name="Macmil S.L."/>
            <person name="Magdelenat G."/>
            <person name="Matthews L."/>
            <person name="McCorrison J."/>
            <person name="Monaghan E.L."/>
            <person name="Mun J.H."/>
            <person name="Najar F.Z."/>
            <person name="Nicholson C."/>
            <person name="Noirot C."/>
            <person name="O'Bleness M."/>
            <person name="Paule C.R."/>
            <person name="Poulain J."/>
            <person name="Prion F."/>
            <person name="Qin B."/>
            <person name="Qu C."/>
            <person name="Retzel E.F."/>
            <person name="Riddle C."/>
            <person name="Sallet E."/>
            <person name="Samain S."/>
            <person name="Samson N."/>
            <person name="Sanders I."/>
            <person name="Saurat O."/>
            <person name="Scarpelli C."/>
            <person name="Schiex T."/>
            <person name="Segurens B."/>
            <person name="Severin A.J."/>
            <person name="Sherrier D.J."/>
            <person name="Shi R."/>
            <person name="Sims S."/>
            <person name="Singer S.R."/>
            <person name="Sinharoy S."/>
            <person name="Sterck L."/>
            <person name="Viollet A."/>
            <person name="Wang B.B."/>
            <person name="Wang K."/>
            <person name="Wang M."/>
            <person name="Wang X."/>
            <person name="Warfsmann J."/>
            <person name="Weissenbach J."/>
            <person name="White D.D."/>
            <person name="White J.D."/>
            <person name="Wiley G.B."/>
            <person name="Wincker P."/>
            <person name="Xing Y."/>
            <person name="Yang L."/>
            <person name="Yao Z."/>
            <person name="Ying F."/>
            <person name="Zhai J."/>
            <person name="Zhou L."/>
            <person name="Zuber A."/>
            <person name="Denarie J."/>
            <person name="Dixon R.A."/>
            <person name="May G.D."/>
            <person name="Schwartz D.C."/>
            <person name="Rogers J."/>
            <person name="Quetier F."/>
            <person name="Town C.D."/>
            <person name="Roe B.A."/>
        </authorList>
    </citation>
    <scope>NUCLEOTIDE SEQUENCE [LARGE SCALE GENOMIC DNA]</scope>
    <source>
        <strain evidence="5">A17</strain>
        <strain evidence="6 7">cv. Jemalong A17</strain>
    </source>
</reference>
<dbReference type="OrthoDB" id="268593at2759"/>
<dbReference type="PaxDb" id="3880-AES78935"/>
<dbReference type="OMA" id="EPRPWDI"/>
<dbReference type="ProMEX" id="G7KWY5"/>
<dbReference type="GO" id="GO:0022900">
    <property type="term" value="P:electron transport chain"/>
    <property type="evidence" value="ECO:0000318"/>
    <property type="project" value="GO_Central"/>
</dbReference>
<dbReference type="EnsemblPlants" id="AES78935">
    <property type="protein sequence ID" value="AES78935"/>
    <property type="gene ID" value="MTR_7g051230"/>
</dbReference>
<accession>G7KWY5</accession>
<dbReference type="InterPro" id="IPR036010">
    <property type="entry name" value="2Fe-2S_ferredoxin-like_sf"/>
</dbReference>
<gene>
    <name evidence="6" type="primary">11435762</name>
    <name evidence="5" type="ordered locus">MTR_7g051230</name>
</gene>
<dbReference type="AlphaFoldDB" id="G7KWY5"/>
<dbReference type="EMBL" id="CM001223">
    <property type="protein sequence ID" value="AES78935.1"/>
    <property type="molecule type" value="Genomic_DNA"/>
</dbReference>
<dbReference type="Gene3D" id="3.10.20.30">
    <property type="match status" value="1"/>
</dbReference>
<organism evidence="5 7">
    <name type="scientific">Medicago truncatula</name>
    <name type="common">Barrel medic</name>
    <name type="synonym">Medicago tribuloides</name>
    <dbReference type="NCBI Taxonomy" id="3880"/>
    <lineage>
        <taxon>Eukaryota</taxon>
        <taxon>Viridiplantae</taxon>
        <taxon>Streptophyta</taxon>
        <taxon>Embryophyta</taxon>
        <taxon>Tracheophyta</taxon>
        <taxon>Spermatophyta</taxon>
        <taxon>Magnoliopsida</taxon>
        <taxon>eudicotyledons</taxon>
        <taxon>Gunneridae</taxon>
        <taxon>Pentapetalae</taxon>
        <taxon>rosids</taxon>
        <taxon>fabids</taxon>
        <taxon>Fabales</taxon>
        <taxon>Fabaceae</taxon>
        <taxon>Papilionoideae</taxon>
        <taxon>50 kb inversion clade</taxon>
        <taxon>NPAAA clade</taxon>
        <taxon>Hologalegina</taxon>
        <taxon>IRL clade</taxon>
        <taxon>Trifolieae</taxon>
        <taxon>Medicago</taxon>
    </lineage>
</organism>
<dbReference type="KEGG" id="mtr:11435762"/>
<evidence type="ECO:0000256" key="4">
    <source>
        <dbReference type="ARBA" id="ARBA00023014"/>
    </source>
</evidence>
<keyword evidence="7" id="KW-1185">Reference proteome</keyword>
<dbReference type="InterPro" id="IPR012675">
    <property type="entry name" value="Beta-grasp_dom_sf"/>
</dbReference>
<keyword evidence="1" id="KW-0001">2Fe-2S</keyword>
<reference evidence="6" key="3">
    <citation type="submission" date="2015-04" db="UniProtKB">
        <authorList>
            <consortium name="EnsemblPlants"/>
        </authorList>
    </citation>
    <scope>IDENTIFICATION</scope>
    <source>
        <strain evidence="6">cv. Jemalong A17</strain>
    </source>
</reference>
<dbReference type="SUPFAM" id="SSF54292">
    <property type="entry name" value="2Fe-2S ferredoxin-like"/>
    <property type="match status" value="1"/>
</dbReference>
<evidence type="ECO:0000256" key="3">
    <source>
        <dbReference type="ARBA" id="ARBA00023004"/>
    </source>
</evidence>
<dbReference type="InterPro" id="IPR001055">
    <property type="entry name" value="Adrenodoxin-like"/>
</dbReference>
<sequence>MALASLRKLTTITTRQTTLSYLSQSPICRPTSTQKVSDRIVRLSAIDFQGQKHNVIGLSGQTLLKALINTGLIDPDSHRLEDIDACSAHCEINIAQEWLDKLPARSYDEEYVLKHNSRARVLNTHSRLGCQVLLNQDLQGMVVALPEPKPWDTS</sequence>
<dbReference type="PANTHER" id="PTHR23426">
    <property type="entry name" value="FERREDOXIN/ADRENODOXIN"/>
    <property type="match status" value="1"/>
</dbReference>
<evidence type="ECO:0000256" key="2">
    <source>
        <dbReference type="ARBA" id="ARBA00022723"/>
    </source>
</evidence>
<keyword evidence="4" id="KW-0411">Iron-sulfur</keyword>
<proteinExistence type="predicted"/>
<protein>
    <submittedName>
        <fullName evidence="5">2Fe-2S ferredoxin-like protein</fullName>
    </submittedName>
</protein>
<dbReference type="HOGENOM" id="CLU_104364_0_0_1"/>
<dbReference type="PANTHER" id="PTHR23426:SF35">
    <property type="entry name" value="2FE-2S FERREDOXIN-LIKE SUPERFAMILY PROTEIN"/>
    <property type="match status" value="1"/>
</dbReference>
<evidence type="ECO:0000313" key="5">
    <source>
        <dbReference type="EMBL" id="AES78935.1"/>
    </source>
</evidence>